<comment type="caution">
    <text evidence="1">The sequence shown here is derived from an EMBL/GenBank/DDBJ whole genome shotgun (WGS) entry which is preliminary data.</text>
</comment>
<keyword evidence="2" id="KW-1185">Reference proteome</keyword>
<sequence>MSKQDSVTSVAFAERSLRGRVMRAVTSSMFKYVHMPVSAVNQDRNPFYPMGGLPQPSVLKYHLVVKGDKATNRVQAVGDNNARASVHLCSHQCVWIASKRICLDLACSCGAKADTHDSRCELSGINPVLRINIQPGMTPPPPPPHL</sequence>
<evidence type="ECO:0000313" key="1">
    <source>
        <dbReference type="EMBL" id="CAB1428019.1"/>
    </source>
</evidence>
<evidence type="ECO:0000313" key="2">
    <source>
        <dbReference type="Proteomes" id="UP001153269"/>
    </source>
</evidence>
<proteinExistence type="predicted"/>
<protein>
    <submittedName>
        <fullName evidence="1">Uncharacterized protein</fullName>
    </submittedName>
</protein>
<dbReference type="Proteomes" id="UP001153269">
    <property type="component" value="Unassembled WGS sequence"/>
</dbReference>
<name>A0A9N7UA50_PLEPL</name>
<organism evidence="1 2">
    <name type="scientific">Pleuronectes platessa</name>
    <name type="common">European plaice</name>
    <dbReference type="NCBI Taxonomy" id="8262"/>
    <lineage>
        <taxon>Eukaryota</taxon>
        <taxon>Metazoa</taxon>
        <taxon>Chordata</taxon>
        <taxon>Craniata</taxon>
        <taxon>Vertebrata</taxon>
        <taxon>Euteleostomi</taxon>
        <taxon>Actinopterygii</taxon>
        <taxon>Neopterygii</taxon>
        <taxon>Teleostei</taxon>
        <taxon>Neoteleostei</taxon>
        <taxon>Acanthomorphata</taxon>
        <taxon>Carangaria</taxon>
        <taxon>Pleuronectiformes</taxon>
        <taxon>Pleuronectoidei</taxon>
        <taxon>Pleuronectidae</taxon>
        <taxon>Pleuronectes</taxon>
    </lineage>
</organism>
<dbReference type="AlphaFoldDB" id="A0A9N7UA50"/>
<reference evidence="1" key="1">
    <citation type="submission" date="2020-03" db="EMBL/GenBank/DDBJ databases">
        <authorList>
            <person name="Weist P."/>
        </authorList>
    </citation>
    <scope>NUCLEOTIDE SEQUENCE</scope>
</reference>
<accession>A0A9N7UA50</accession>
<dbReference type="EMBL" id="CADEAL010001013">
    <property type="protein sequence ID" value="CAB1428019.1"/>
    <property type="molecule type" value="Genomic_DNA"/>
</dbReference>
<gene>
    <name evidence="1" type="ORF">PLEPLA_LOCUS15973</name>
</gene>